<proteinExistence type="predicted"/>
<dbReference type="Pfam" id="PF01156">
    <property type="entry name" value="IU_nuc_hydro"/>
    <property type="match status" value="1"/>
</dbReference>
<accession>A0A402BJ48</accession>
<dbReference type="GO" id="GO:0006152">
    <property type="term" value="P:purine nucleoside catabolic process"/>
    <property type="evidence" value="ECO:0007669"/>
    <property type="project" value="TreeGrafter"/>
</dbReference>
<dbReference type="SUPFAM" id="SSF53590">
    <property type="entry name" value="Nucleoside hydrolase"/>
    <property type="match status" value="1"/>
</dbReference>
<dbReference type="EMBL" id="BIFT01000002">
    <property type="protein sequence ID" value="GCE31418.1"/>
    <property type="molecule type" value="Genomic_DNA"/>
</dbReference>
<reference evidence="5" key="1">
    <citation type="submission" date="2018-12" db="EMBL/GenBank/DDBJ databases">
        <title>Tengunoibacter tsumagoiensis gen. nov., sp. nov., Dictyobacter kobayashii sp. nov., D. alpinus sp. nov., and D. joshuensis sp. nov. and description of Dictyobacteraceae fam. nov. within the order Ktedonobacterales isolated from Tengu-no-mugimeshi.</title>
        <authorList>
            <person name="Wang C.M."/>
            <person name="Zheng Y."/>
            <person name="Sakai Y."/>
            <person name="Toyoda A."/>
            <person name="Minakuchi Y."/>
            <person name="Abe K."/>
            <person name="Yokota A."/>
            <person name="Yabe S."/>
        </authorList>
    </citation>
    <scope>NUCLEOTIDE SEQUENCE [LARGE SCALE GENOMIC DNA]</scope>
    <source>
        <strain evidence="5">Uno16</strain>
    </source>
</reference>
<dbReference type="Proteomes" id="UP000287171">
    <property type="component" value="Unassembled WGS sequence"/>
</dbReference>
<evidence type="ECO:0000313" key="5">
    <source>
        <dbReference type="Proteomes" id="UP000287171"/>
    </source>
</evidence>
<evidence type="ECO:0000313" key="4">
    <source>
        <dbReference type="EMBL" id="GCE31418.1"/>
    </source>
</evidence>
<dbReference type="InterPro" id="IPR023186">
    <property type="entry name" value="IUNH"/>
</dbReference>
<dbReference type="PANTHER" id="PTHR12304">
    <property type="entry name" value="INOSINE-URIDINE PREFERRING NUCLEOSIDE HYDROLASE"/>
    <property type="match status" value="1"/>
</dbReference>
<dbReference type="Gene3D" id="3.90.245.10">
    <property type="entry name" value="Ribonucleoside hydrolase-like"/>
    <property type="match status" value="1"/>
</dbReference>
<dbReference type="RefSeq" id="WP_161982645.1">
    <property type="nucleotide sequence ID" value="NZ_BIFT01000002.1"/>
</dbReference>
<dbReference type="GO" id="GO:0005829">
    <property type="term" value="C:cytosol"/>
    <property type="evidence" value="ECO:0007669"/>
    <property type="project" value="TreeGrafter"/>
</dbReference>
<dbReference type="GO" id="GO:0008477">
    <property type="term" value="F:purine nucleosidase activity"/>
    <property type="evidence" value="ECO:0007669"/>
    <property type="project" value="TreeGrafter"/>
</dbReference>
<dbReference type="CDD" id="cd02651">
    <property type="entry name" value="nuc_hydro_IU_UC_XIUA"/>
    <property type="match status" value="1"/>
</dbReference>
<dbReference type="InterPro" id="IPR001910">
    <property type="entry name" value="Inosine/uridine_hydrolase_dom"/>
</dbReference>
<sequence>MLRLLIDTDPGIDDALALFLAIASPEVQIEGITTVSGNVSISMTTHNALALLELAGATQTTVASGSARPLIRQAVFADHVHGENGIGGVQLPAPQQEPLHNKAVETIIQTILQAPGEITLVALGPLTNLALAVRCEPKIAEMVREVVIMGGAFQVPGNVTPAAEFNIYADPHAAHIVMHAGWPLRLVSLDVTNHTLMDQEQFARLAANNHPVTRSMQAMATSYIEGMGKKRGVSGIAMHDPLCLAAAIQPELITWRNAYVDIELNGTYTQGQTITYFDQDPARPTTNQPNVLASINVDKERFIALYMDTIAAYYRS</sequence>
<feature type="domain" description="Inosine/uridine-preferring nucleoside hydrolase" evidence="3">
    <location>
        <begin position="4"/>
        <end position="303"/>
    </location>
</feature>
<dbReference type="PANTHER" id="PTHR12304:SF4">
    <property type="entry name" value="URIDINE NUCLEOSIDASE"/>
    <property type="match status" value="1"/>
</dbReference>
<keyword evidence="1 4" id="KW-0378">Hydrolase</keyword>
<gene>
    <name evidence="4" type="ORF">KDA_69020</name>
</gene>
<evidence type="ECO:0000256" key="1">
    <source>
        <dbReference type="ARBA" id="ARBA00022801"/>
    </source>
</evidence>
<keyword evidence="2" id="KW-0326">Glycosidase</keyword>
<name>A0A402BJ48_9CHLR</name>
<keyword evidence="5" id="KW-1185">Reference proteome</keyword>
<evidence type="ECO:0000256" key="2">
    <source>
        <dbReference type="ARBA" id="ARBA00023295"/>
    </source>
</evidence>
<comment type="caution">
    <text evidence="4">The sequence shown here is derived from an EMBL/GenBank/DDBJ whole genome shotgun (WGS) entry which is preliminary data.</text>
</comment>
<dbReference type="InterPro" id="IPR036452">
    <property type="entry name" value="Ribo_hydro-like"/>
</dbReference>
<protein>
    <submittedName>
        <fullName evidence="4">Nucleoside hydrolase</fullName>
    </submittedName>
</protein>
<evidence type="ECO:0000259" key="3">
    <source>
        <dbReference type="Pfam" id="PF01156"/>
    </source>
</evidence>
<organism evidence="4 5">
    <name type="scientific">Dictyobacter alpinus</name>
    <dbReference type="NCBI Taxonomy" id="2014873"/>
    <lineage>
        <taxon>Bacteria</taxon>
        <taxon>Bacillati</taxon>
        <taxon>Chloroflexota</taxon>
        <taxon>Ktedonobacteria</taxon>
        <taxon>Ktedonobacterales</taxon>
        <taxon>Dictyobacteraceae</taxon>
        <taxon>Dictyobacter</taxon>
    </lineage>
</organism>
<dbReference type="AlphaFoldDB" id="A0A402BJ48"/>